<sequence>MLSGRIRFGLSCCRVGSGAGRHFGGRVMFLSTTTNRDLALIFAGAGTHSIDDDIQSMLFEIQLLNFVDD</sequence>
<comment type="caution">
    <text evidence="1">The sequence shown here is derived from an EMBL/GenBank/DDBJ whole genome shotgun (WGS) entry which is preliminary data.</text>
</comment>
<dbReference type="AlphaFoldDB" id="A0A8S2F3B6"/>
<gene>
    <name evidence="1" type="ORF">OVA965_LOCUS32251</name>
    <name evidence="2" type="ORF">TMI583_LOCUS33107</name>
</gene>
<dbReference type="EMBL" id="CAJNOK010024986">
    <property type="protein sequence ID" value="CAF1384133.1"/>
    <property type="molecule type" value="Genomic_DNA"/>
</dbReference>
<dbReference type="Proteomes" id="UP000677228">
    <property type="component" value="Unassembled WGS sequence"/>
</dbReference>
<feature type="non-terminal residue" evidence="1">
    <location>
        <position position="1"/>
    </location>
</feature>
<reference evidence="1" key="1">
    <citation type="submission" date="2021-02" db="EMBL/GenBank/DDBJ databases">
        <authorList>
            <person name="Nowell W R."/>
        </authorList>
    </citation>
    <scope>NUCLEOTIDE SEQUENCE</scope>
</reference>
<name>A0A8S2F3B6_9BILA</name>
<proteinExistence type="predicted"/>
<evidence type="ECO:0000313" key="1">
    <source>
        <dbReference type="EMBL" id="CAF1384133.1"/>
    </source>
</evidence>
<evidence type="ECO:0000313" key="2">
    <source>
        <dbReference type="EMBL" id="CAF4192355.1"/>
    </source>
</evidence>
<dbReference type="Proteomes" id="UP000682733">
    <property type="component" value="Unassembled WGS sequence"/>
</dbReference>
<organism evidence="1 3">
    <name type="scientific">Didymodactylos carnosus</name>
    <dbReference type="NCBI Taxonomy" id="1234261"/>
    <lineage>
        <taxon>Eukaryota</taxon>
        <taxon>Metazoa</taxon>
        <taxon>Spiralia</taxon>
        <taxon>Gnathifera</taxon>
        <taxon>Rotifera</taxon>
        <taxon>Eurotatoria</taxon>
        <taxon>Bdelloidea</taxon>
        <taxon>Philodinida</taxon>
        <taxon>Philodinidae</taxon>
        <taxon>Didymodactylos</taxon>
    </lineage>
</organism>
<dbReference type="EMBL" id="CAJOBA010046681">
    <property type="protein sequence ID" value="CAF4192355.1"/>
    <property type="molecule type" value="Genomic_DNA"/>
</dbReference>
<protein>
    <submittedName>
        <fullName evidence="1">Uncharacterized protein</fullName>
    </submittedName>
</protein>
<accession>A0A8S2F3B6</accession>
<evidence type="ECO:0000313" key="3">
    <source>
        <dbReference type="Proteomes" id="UP000677228"/>
    </source>
</evidence>